<dbReference type="GeneID" id="7835404"/>
<dbReference type="PROSITE" id="PS50082">
    <property type="entry name" value="WD_REPEATS_2"/>
    <property type="match status" value="4"/>
</dbReference>
<feature type="repeat" description="WD" evidence="4">
    <location>
        <begin position="592"/>
        <end position="633"/>
    </location>
</feature>
<dbReference type="PANTHER" id="PTHR13720">
    <property type="entry name" value="WD-40 REPEAT PROTEIN"/>
    <property type="match status" value="1"/>
</dbReference>
<dbReference type="HOGENOM" id="CLU_381994_0_0_1"/>
<feature type="repeat" description="WD" evidence="4">
    <location>
        <begin position="459"/>
        <end position="488"/>
    </location>
</feature>
<dbReference type="InterPro" id="IPR011047">
    <property type="entry name" value="Quinoprotein_ADH-like_sf"/>
</dbReference>
<dbReference type="KEGG" id="tet:TTHERM_00353480"/>
<feature type="repeat" description="WD" evidence="4">
    <location>
        <begin position="710"/>
        <end position="747"/>
    </location>
</feature>
<dbReference type="InterPro" id="IPR050630">
    <property type="entry name" value="WD_repeat_EMAP"/>
</dbReference>
<dbReference type="InterPro" id="IPR055442">
    <property type="entry name" value="Beta-prop_EML-like_2nd"/>
</dbReference>
<dbReference type="eggNOG" id="KOG2106">
    <property type="taxonomic scope" value="Eukaryota"/>
</dbReference>
<dbReference type="PANTHER" id="PTHR13720:SF33">
    <property type="entry name" value="HELP DOMAIN-CONTAINING PROTEIN"/>
    <property type="match status" value="1"/>
</dbReference>
<dbReference type="Gene3D" id="2.130.10.10">
    <property type="entry name" value="YVTN repeat-like/Quinoprotein amine dehydrogenase"/>
    <property type="match status" value="2"/>
</dbReference>
<sequence length="747" mass="83444">MDGGDDWNTIQDADQEEMLKQLQGDDGKKVKDSGIQEKKAKDAASKYKLKPGEAEAMLKRSQATHELLKKGEDGDAPEAGEEDNFNDNTQANGCRPWVGAIKAPTWYKKDPNLSKKPDVKIQLEYLHGYRSKDCRNNVKYLKGGKMVYNAAGAAVVFDIQTNTQKFFLKHTDDVTAIAVNSTQTLVATGQVSDTKKNCPIYIWNPETLEIVQEIKNGATKGCSLLSFSPDGSKLVSLSCNDGHDITVINVKTGAVIKSNSGGQDKLFACEWRDDNIIVTAGEKHFRLWNATDFTYKRGIWGAHKCSTRLISVAINPLNKDILVGAADGTLQVFKMNTCEKVIQLHEAKILDALTFSEGYIVTGGRDSNLCILDAKTYKVIQKIDLGKLLNTSLCAKVRSAQFNSDCSFLFVSTFGSEIYQLKLQRAGEGFVVQAFKQSMAGHYSPNGSWTNEVWGLDLFRDNHDLFVTVSDDSTIRVWSISQHKQLKGASLNVNEQGEQLPLDTKNNNDYFDSSKARAVAAAPNGEGFLVGFKDGTLRFCDANLHVKKVFKHAKEWVSTIKFSPKGNLVAVGSHDNMIYVYSYPEFKNVHKLNKHTSFITHLDFSQDGSHLRSVCGAYDLLFWDVNTGAQLTAGATQLRDEEWDTHSCIFSWPVQKMWKKSYNDYTDINWCDRSHTKINGYYLLANGDDYSTVNLFRWPCVNSNAQCIESNGHCSHITNVRFSYDDKYLITTGGEDNSILVWRITAN</sequence>
<feature type="repeat" description="WD" evidence="4">
    <location>
        <begin position="550"/>
        <end position="591"/>
    </location>
</feature>
<name>I7MLQ3_TETTS</name>
<accession>I7MLQ3</accession>
<evidence type="ECO:0000259" key="7">
    <source>
        <dbReference type="Pfam" id="PF23414"/>
    </source>
</evidence>
<evidence type="ECO:0000313" key="8">
    <source>
        <dbReference type="EMBL" id="EAS02859.1"/>
    </source>
</evidence>
<feature type="compositionally biased region" description="Basic and acidic residues" evidence="5">
    <location>
        <begin position="17"/>
        <end position="58"/>
    </location>
</feature>
<dbReference type="Pfam" id="PF03451">
    <property type="entry name" value="HELP"/>
    <property type="match status" value="1"/>
</dbReference>
<dbReference type="Proteomes" id="UP000009168">
    <property type="component" value="Unassembled WGS sequence"/>
</dbReference>
<dbReference type="GO" id="GO:0008017">
    <property type="term" value="F:microtubule binding"/>
    <property type="evidence" value="ECO:0007669"/>
    <property type="project" value="TreeGrafter"/>
</dbReference>
<dbReference type="SMART" id="SM00320">
    <property type="entry name" value="WD40"/>
    <property type="match status" value="10"/>
</dbReference>
<evidence type="ECO:0000313" key="9">
    <source>
        <dbReference type="Proteomes" id="UP000009168"/>
    </source>
</evidence>
<dbReference type="Pfam" id="PF23409">
    <property type="entry name" value="Beta-prop_EML"/>
    <property type="match status" value="1"/>
</dbReference>
<evidence type="ECO:0000256" key="3">
    <source>
        <dbReference type="ARBA" id="ARBA00022737"/>
    </source>
</evidence>
<feature type="compositionally biased region" description="Acidic residues" evidence="5">
    <location>
        <begin position="74"/>
        <end position="85"/>
    </location>
</feature>
<dbReference type="InterPro" id="IPR036322">
    <property type="entry name" value="WD40_repeat_dom_sf"/>
</dbReference>
<dbReference type="InterPro" id="IPR005108">
    <property type="entry name" value="HELP"/>
</dbReference>
<dbReference type="RefSeq" id="XP_001023104.1">
    <property type="nucleotide sequence ID" value="XM_001023104.3"/>
</dbReference>
<dbReference type="STRING" id="312017.I7MLQ3"/>
<reference evidence="9" key="1">
    <citation type="journal article" date="2006" name="PLoS Biol.">
        <title>Macronuclear genome sequence of the ciliate Tetrahymena thermophila, a model eukaryote.</title>
        <authorList>
            <person name="Eisen J.A."/>
            <person name="Coyne R.S."/>
            <person name="Wu M."/>
            <person name="Wu D."/>
            <person name="Thiagarajan M."/>
            <person name="Wortman J.R."/>
            <person name="Badger J.H."/>
            <person name="Ren Q."/>
            <person name="Amedeo P."/>
            <person name="Jones K.M."/>
            <person name="Tallon L.J."/>
            <person name="Delcher A.L."/>
            <person name="Salzberg S.L."/>
            <person name="Silva J.C."/>
            <person name="Haas B.J."/>
            <person name="Majoros W.H."/>
            <person name="Farzad M."/>
            <person name="Carlton J.M."/>
            <person name="Smith R.K. Jr."/>
            <person name="Garg J."/>
            <person name="Pearlman R.E."/>
            <person name="Karrer K.M."/>
            <person name="Sun L."/>
            <person name="Manning G."/>
            <person name="Elde N.C."/>
            <person name="Turkewitz A.P."/>
            <person name="Asai D.J."/>
            <person name="Wilkes D.E."/>
            <person name="Wang Y."/>
            <person name="Cai H."/>
            <person name="Collins K."/>
            <person name="Stewart B.A."/>
            <person name="Lee S.R."/>
            <person name="Wilamowska K."/>
            <person name="Weinberg Z."/>
            <person name="Ruzzo W.L."/>
            <person name="Wloga D."/>
            <person name="Gaertig J."/>
            <person name="Frankel J."/>
            <person name="Tsao C.-C."/>
            <person name="Gorovsky M.A."/>
            <person name="Keeling P.J."/>
            <person name="Waller R.F."/>
            <person name="Patron N.J."/>
            <person name="Cherry J.M."/>
            <person name="Stover N.A."/>
            <person name="Krieger C.J."/>
            <person name="del Toro C."/>
            <person name="Ryder H.F."/>
            <person name="Williamson S.C."/>
            <person name="Barbeau R.A."/>
            <person name="Hamilton E.P."/>
            <person name="Orias E."/>
        </authorList>
    </citation>
    <scope>NUCLEOTIDE SEQUENCE [LARGE SCALE GENOMIC DNA]</scope>
    <source>
        <strain evidence="9">SB210</strain>
    </source>
</reference>
<dbReference type="OMA" id="PNGREVC"/>
<evidence type="ECO:0000256" key="4">
    <source>
        <dbReference type="PROSITE-ProRule" id="PRU00221"/>
    </source>
</evidence>
<dbReference type="SUPFAM" id="SSF50998">
    <property type="entry name" value="Quinoprotein alcohol dehydrogenase-like"/>
    <property type="match status" value="1"/>
</dbReference>
<keyword evidence="2 4" id="KW-0853">WD repeat</keyword>
<feature type="domain" description="EML-like second beta-propeller" evidence="7">
    <location>
        <begin position="453"/>
        <end position="744"/>
    </location>
</feature>
<proteinExistence type="inferred from homology"/>
<dbReference type="InterPro" id="IPR015943">
    <property type="entry name" value="WD40/YVTN_repeat-like_dom_sf"/>
</dbReference>
<dbReference type="OrthoDB" id="311907at2759"/>
<keyword evidence="9" id="KW-1185">Reference proteome</keyword>
<dbReference type="InParanoid" id="I7MLQ3"/>
<evidence type="ECO:0000256" key="1">
    <source>
        <dbReference type="ARBA" id="ARBA00006489"/>
    </source>
</evidence>
<keyword evidence="3" id="KW-0677">Repeat</keyword>
<dbReference type="EMBL" id="GG662523">
    <property type="protein sequence ID" value="EAS02859.1"/>
    <property type="molecule type" value="Genomic_DNA"/>
</dbReference>
<dbReference type="Pfam" id="PF23414">
    <property type="entry name" value="Beta-prop_EML_2"/>
    <property type="match status" value="1"/>
</dbReference>
<evidence type="ECO:0000256" key="5">
    <source>
        <dbReference type="SAM" id="MobiDB-lite"/>
    </source>
</evidence>
<dbReference type="InterPro" id="IPR055439">
    <property type="entry name" value="Beta-prop_EML_1st"/>
</dbReference>
<comment type="similarity">
    <text evidence="1">Belongs to the WD repeat EMAP family.</text>
</comment>
<feature type="domain" description="EML-like first beta-propeller" evidence="6">
    <location>
        <begin position="163"/>
        <end position="419"/>
    </location>
</feature>
<dbReference type="AlphaFoldDB" id="I7MLQ3"/>
<dbReference type="PROSITE" id="PS50294">
    <property type="entry name" value="WD_REPEATS_REGION"/>
    <property type="match status" value="1"/>
</dbReference>
<gene>
    <name evidence="8" type="ORF">TTHERM_00353480</name>
</gene>
<dbReference type="SUPFAM" id="SSF50978">
    <property type="entry name" value="WD40 repeat-like"/>
    <property type="match status" value="1"/>
</dbReference>
<feature type="region of interest" description="Disordered" evidence="5">
    <location>
        <begin position="1"/>
        <end position="91"/>
    </location>
</feature>
<evidence type="ECO:0000256" key="2">
    <source>
        <dbReference type="ARBA" id="ARBA00022574"/>
    </source>
</evidence>
<protein>
    <submittedName>
        <fullName evidence="8">HELP domain protein</fullName>
    </submittedName>
</protein>
<evidence type="ECO:0000259" key="6">
    <source>
        <dbReference type="Pfam" id="PF23409"/>
    </source>
</evidence>
<dbReference type="FunFam" id="2.130.10.10:FF:000320">
    <property type="entry name" value="echinoderm microtubule-associated protein-like 6"/>
    <property type="match status" value="1"/>
</dbReference>
<organism evidence="8 9">
    <name type="scientific">Tetrahymena thermophila (strain SB210)</name>
    <dbReference type="NCBI Taxonomy" id="312017"/>
    <lineage>
        <taxon>Eukaryota</taxon>
        <taxon>Sar</taxon>
        <taxon>Alveolata</taxon>
        <taxon>Ciliophora</taxon>
        <taxon>Intramacronucleata</taxon>
        <taxon>Oligohymenophorea</taxon>
        <taxon>Hymenostomatida</taxon>
        <taxon>Tetrahymenina</taxon>
        <taxon>Tetrahymenidae</taxon>
        <taxon>Tetrahymena</taxon>
    </lineage>
</organism>
<dbReference type="InterPro" id="IPR001680">
    <property type="entry name" value="WD40_rpt"/>
</dbReference>